<evidence type="ECO:0000259" key="1">
    <source>
        <dbReference type="Pfam" id="PF04486"/>
    </source>
</evidence>
<dbReference type="Pfam" id="PF04486">
    <property type="entry name" value="SchA_CurD"/>
    <property type="match status" value="1"/>
</dbReference>
<dbReference type="InterPro" id="IPR007575">
    <property type="entry name" value="SchA_CurD-like"/>
</dbReference>
<organism evidence="2 3">
    <name type="scientific">Streptomyces sparsogenes DSM 40356</name>
    <dbReference type="NCBI Taxonomy" id="1331668"/>
    <lineage>
        <taxon>Bacteria</taxon>
        <taxon>Bacillati</taxon>
        <taxon>Actinomycetota</taxon>
        <taxon>Actinomycetes</taxon>
        <taxon>Kitasatosporales</taxon>
        <taxon>Streptomycetaceae</taxon>
        <taxon>Streptomyces</taxon>
    </lineage>
</organism>
<accession>A0A1R1S9N9</accession>
<comment type="caution">
    <text evidence="2">The sequence shown here is derived from an EMBL/GenBank/DDBJ whole genome shotgun (WGS) entry which is preliminary data.</text>
</comment>
<proteinExistence type="predicted"/>
<dbReference type="RefSeq" id="WP_076971955.1">
    <property type="nucleotide sequence ID" value="NZ_ASQP01000430.1"/>
</dbReference>
<sequence length="227" mass="24529">MERVALGLPVEPGNETRVARLLRRLPAVPAGEARTETVATFTAPRRVLHIADTTGGLDGLVADLTAHPDVAAGLRELCGMPHRLSAASYLIRARLTRWAHYARPYPARLTVRRRALLYPVRPGKGEELRRLLAAGVAPGTSQQLASALISSTIFARQDLVVRFWEATADPAEELDNIARVVPRSGLGAKLNRLLDVEQDLTTDAGFRAFFTGCAMSPVPGAGAWARP</sequence>
<gene>
    <name evidence="2" type="ORF">SPAR_33751</name>
</gene>
<evidence type="ECO:0000313" key="2">
    <source>
        <dbReference type="EMBL" id="OMI34968.1"/>
    </source>
</evidence>
<name>A0A1R1S9N9_9ACTN</name>
<dbReference type="EMBL" id="ASQP01000430">
    <property type="protein sequence ID" value="OMI34968.1"/>
    <property type="molecule type" value="Genomic_DNA"/>
</dbReference>
<protein>
    <submittedName>
        <fullName evidence="2">SchA/CurD domain-containing protein</fullName>
    </submittedName>
</protein>
<feature type="domain" description="SchA/CurD-like" evidence="1">
    <location>
        <begin position="112"/>
        <end position="218"/>
    </location>
</feature>
<dbReference type="AlphaFoldDB" id="A0A1R1S9N9"/>
<dbReference type="Proteomes" id="UP000186168">
    <property type="component" value="Unassembled WGS sequence"/>
</dbReference>
<evidence type="ECO:0000313" key="3">
    <source>
        <dbReference type="Proteomes" id="UP000186168"/>
    </source>
</evidence>
<keyword evidence="3" id="KW-1185">Reference proteome</keyword>
<reference evidence="2 3" key="1">
    <citation type="submission" date="2013-05" db="EMBL/GenBank/DDBJ databases">
        <title>Genome sequence of Streptomyces sparsogenes DSM 40356.</title>
        <authorList>
            <person name="Coyne S."/>
            <person name="Seebeck F.P."/>
        </authorList>
    </citation>
    <scope>NUCLEOTIDE SEQUENCE [LARGE SCALE GENOMIC DNA]</scope>
    <source>
        <strain evidence="2 3">DSM 40356</strain>
    </source>
</reference>